<evidence type="ECO:0000313" key="2">
    <source>
        <dbReference type="EMBL" id="KAA8587211.1"/>
    </source>
</evidence>
<reference evidence="2 3" key="1">
    <citation type="submission" date="2019-08" db="EMBL/GenBank/DDBJ databases">
        <title>A chromosome-level genome assembly, high-density linkage maps, and genome scans reveal the genomic architecture of hybrid incompatibilities underlying speciation via character displacement in darters (Percidae: Etheostominae).</title>
        <authorList>
            <person name="Moran R.L."/>
            <person name="Catchen J.M."/>
            <person name="Fuller R.C."/>
        </authorList>
    </citation>
    <scope>NUCLEOTIDE SEQUENCE [LARGE SCALE GENOMIC DNA]</scope>
    <source>
        <strain evidence="2">EspeVRDwgs_2016</strain>
        <tissue evidence="2">Muscle</tissue>
    </source>
</reference>
<feature type="compositionally biased region" description="Basic and acidic residues" evidence="1">
    <location>
        <begin position="84"/>
        <end position="98"/>
    </location>
</feature>
<dbReference type="Proteomes" id="UP000327493">
    <property type="component" value="Chromosome 13"/>
</dbReference>
<feature type="compositionally biased region" description="Low complexity" evidence="1">
    <location>
        <begin position="140"/>
        <end position="194"/>
    </location>
</feature>
<organism evidence="2 3">
    <name type="scientific">Etheostoma spectabile</name>
    <name type="common">orangethroat darter</name>
    <dbReference type="NCBI Taxonomy" id="54343"/>
    <lineage>
        <taxon>Eukaryota</taxon>
        <taxon>Metazoa</taxon>
        <taxon>Chordata</taxon>
        <taxon>Craniata</taxon>
        <taxon>Vertebrata</taxon>
        <taxon>Euteleostomi</taxon>
        <taxon>Actinopterygii</taxon>
        <taxon>Neopterygii</taxon>
        <taxon>Teleostei</taxon>
        <taxon>Neoteleostei</taxon>
        <taxon>Acanthomorphata</taxon>
        <taxon>Eupercaria</taxon>
        <taxon>Perciformes</taxon>
        <taxon>Percoidei</taxon>
        <taxon>Percidae</taxon>
        <taxon>Etheostomatinae</taxon>
        <taxon>Etheostoma</taxon>
    </lineage>
</organism>
<name>A0A5J5D6N7_9PERO</name>
<keyword evidence="3" id="KW-1185">Reference proteome</keyword>
<evidence type="ECO:0000256" key="1">
    <source>
        <dbReference type="SAM" id="MobiDB-lite"/>
    </source>
</evidence>
<evidence type="ECO:0000313" key="3">
    <source>
        <dbReference type="Proteomes" id="UP000327493"/>
    </source>
</evidence>
<feature type="region of interest" description="Disordered" evidence="1">
    <location>
        <begin position="45"/>
        <end position="198"/>
    </location>
</feature>
<accession>A0A5J5D6N7</accession>
<comment type="caution">
    <text evidence="2">The sequence shown here is derived from an EMBL/GenBank/DDBJ whole genome shotgun (WGS) entry which is preliminary data.</text>
</comment>
<sequence length="238" mass="26191">MCECVSHVLPGLIRRCITGRVVRVNSTDCFIPVASLRRGIKGYKSKMCDHREKGHKHGKTSNSKSQPMKHHRQSQGHRHRQKLHQSDDNESNDTHSTAEDSLFSDHPPDHQHQRADDKTHHSYHRKQNLHHTCLSETPHSSSTGSSSSSSSSLSSSSTSSASSTPSSSSSSSSSSSFSSSFSSSSSTSSSSLASEASRECLDKYPLKKPPHSLSCNDISKENLYFEEEDDTAPLIHKR</sequence>
<proteinExistence type="predicted"/>
<protein>
    <submittedName>
        <fullName evidence="2">Uncharacterized protein</fullName>
    </submittedName>
</protein>
<feature type="compositionally biased region" description="Basic and acidic residues" evidence="1">
    <location>
        <begin position="106"/>
        <end position="120"/>
    </location>
</feature>
<dbReference type="EMBL" id="VOFY01000013">
    <property type="protein sequence ID" value="KAA8587211.1"/>
    <property type="molecule type" value="Genomic_DNA"/>
</dbReference>
<feature type="non-terminal residue" evidence="2">
    <location>
        <position position="238"/>
    </location>
</feature>
<feature type="compositionally biased region" description="Basic residues" evidence="1">
    <location>
        <begin position="67"/>
        <end position="83"/>
    </location>
</feature>
<gene>
    <name evidence="2" type="ORF">FQN60_001047</name>
</gene>
<dbReference type="AlphaFoldDB" id="A0A5J5D6N7"/>